<organism evidence="1 2">
    <name type="scientific">Kingella potus</name>
    <dbReference type="NCBI Taxonomy" id="265175"/>
    <lineage>
        <taxon>Bacteria</taxon>
        <taxon>Pseudomonadati</taxon>
        <taxon>Pseudomonadota</taxon>
        <taxon>Betaproteobacteria</taxon>
        <taxon>Neisseriales</taxon>
        <taxon>Neisseriaceae</taxon>
        <taxon>Kingella</taxon>
    </lineage>
</organism>
<dbReference type="AlphaFoldDB" id="A0A377R3M6"/>
<dbReference type="EMBL" id="UGJJ01000002">
    <property type="protein sequence ID" value="STR02879.1"/>
    <property type="molecule type" value="Genomic_DNA"/>
</dbReference>
<name>A0A377R3M6_9NEIS</name>
<keyword evidence="2" id="KW-1185">Reference proteome</keyword>
<evidence type="ECO:0000313" key="1">
    <source>
        <dbReference type="EMBL" id="STR02879.1"/>
    </source>
</evidence>
<sequence length="62" mass="6610">MAHIIESHQHNGIFEALPKHTALLCAYADWVREAGQALSADTAAFLDGIHTGLDGKPLSEAV</sequence>
<evidence type="ECO:0000313" key="2">
    <source>
        <dbReference type="Proteomes" id="UP000254293"/>
    </source>
</evidence>
<protein>
    <submittedName>
        <fullName evidence="1">Uncharacterized protein</fullName>
    </submittedName>
</protein>
<dbReference type="Proteomes" id="UP000254293">
    <property type="component" value="Unassembled WGS sequence"/>
</dbReference>
<gene>
    <name evidence="1" type="ORF">NCTC13336_01766</name>
</gene>
<reference evidence="1 2" key="1">
    <citation type="submission" date="2018-06" db="EMBL/GenBank/DDBJ databases">
        <authorList>
            <consortium name="Pathogen Informatics"/>
            <person name="Doyle S."/>
        </authorList>
    </citation>
    <scope>NUCLEOTIDE SEQUENCE [LARGE SCALE GENOMIC DNA]</scope>
    <source>
        <strain evidence="1 2">NCTC13336</strain>
    </source>
</reference>
<accession>A0A377R3M6</accession>
<proteinExistence type="predicted"/>
<dbReference type="RefSeq" id="WP_115308753.1">
    <property type="nucleotide sequence ID" value="NZ_CP091516.1"/>
</dbReference>